<proteinExistence type="predicted"/>
<name>A0A183MV41_9TREM</name>
<organism evidence="2 3">
    <name type="scientific">Schistosoma margrebowiei</name>
    <dbReference type="NCBI Taxonomy" id="48269"/>
    <lineage>
        <taxon>Eukaryota</taxon>
        <taxon>Metazoa</taxon>
        <taxon>Spiralia</taxon>
        <taxon>Lophotrochozoa</taxon>
        <taxon>Platyhelminthes</taxon>
        <taxon>Trematoda</taxon>
        <taxon>Digenea</taxon>
        <taxon>Strigeidida</taxon>
        <taxon>Schistosomatoidea</taxon>
        <taxon>Schistosomatidae</taxon>
        <taxon>Schistosoma</taxon>
    </lineage>
</organism>
<feature type="domain" description="DUF7041" evidence="1">
    <location>
        <begin position="2"/>
        <end position="64"/>
    </location>
</feature>
<protein>
    <recommendedName>
        <fullName evidence="1">DUF7041 domain-containing protein</fullName>
    </recommendedName>
</protein>
<evidence type="ECO:0000313" key="3">
    <source>
        <dbReference type="Proteomes" id="UP000277204"/>
    </source>
</evidence>
<evidence type="ECO:0000313" key="2">
    <source>
        <dbReference type="EMBL" id="VDP33413.1"/>
    </source>
</evidence>
<evidence type="ECO:0000259" key="1">
    <source>
        <dbReference type="Pfam" id="PF23055"/>
    </source>
</evidence>
<dbReference type="Proteomes" id="UP000277204">
    <property type="component" value="Unassembled WGS sequence"/>
</dbReference>
<gene>
    <name evidence="2" type="ORF">SMRZ_LOCUS19916</name>
</gene>
<reference evidence="2 3" key="1">
    <citation type="submission" date="2018-11" db="EMBL/GenBank/DDBJ databases">
        <authorList>
            <consortium name="Pathogen Informatics"/>
        </authorList>
    </citation>
    <scope>NUCLEOTIDE SEQUENCE [LARGE SCALE GENOMIC DNA]</scope>
    <source>
        <strain evidence="2 3">Zambia</strain>
    </source>
</reference>
<keyword evidence="3" id="KW-1185">Reference proteome</keyword>
<dbReference type="PANTHER" id="PTHR33327:SF3">
    <property type="entry name" value="RNA-DIRECTED DNA POLYMERASE"/>
    <property type="match status" value="1"/>
</dbReference>
<dbReference type="InterPro" id="IPR055469">
    <property type="entry name" value="DUF7041"/>
</dbReference>
<dbReference type="PANTHER" id="PTHR33327">
    <property type="entry name" value="ENDONUCLEASE"/>
    <property type="match status" value="1"/>
</dbReference>
<dbReference type="EMBL" id="UZAI01018117">
    <property type="protein sequence ID" value="VDP33413.1"/>
    <property type="molecule type" value="Genomic_DNA"/>
</dbReference>
<dbReference type="AlphaFoldDB" id="A0A183MV41"/>
<dbReference type="STRING" id="48269.A0A183MV41"/>
<dbReference type="Pfam" id="PF23055">
    <property type="entry name" value="DUF7041"/>
    <property type="match status" value="1"/>
</dbReference>
<accession>A0A183MV41</accession>
<sequence>MSFWPDNIKAWFCYVEADLYEHDVNDTHAQFLEAVKALPREFNRYVTPIMFNSDVSEPYETLKRGDLTNRQRLDQLLNNIDLQYGSATDMLRRMRDVIGQRTFNDGLFRQPFSSKFLQQVRAVLVSFQNIALNELAASANRLLEIANATQNEITEICHTLNITSDFAMTENGHIPTLYYDD</sequence>